<dbReference type="EMBL" id="CP111016">
    <property type="protein sequence ID" value="WAR05183.1"/>
    <property type="molecule type" value="Genomic_DNA"/>
</dbReference>
<dbReference type="Proteomes" id="UP001164746">
    <property type="component" value="Chromosome 5"/>
</dbReference>
<evidence type="ECO:0000313" key="2">
    <source>
        <dbReference type="Proteomes" id="UP001164746"/>
    </source>
</evidence>
<reference evidence="1" key="1">
    <citation type="submission" date="2022-11" db="EMBL/GenBank/DDBJ databases">
        <title>Centuries of genome instability and evolution in soft-shell clam transmissible cancer (bioRxiv).</title>
        <authorList>
            <person name="Hart S.F.M."/>
            <person name="Yonemitsu M.A."/>
            <person name="Giersch R.M."/>
            <person name="Beal B.F."/>
            <person name="Arriagada G."/>
            <person name="Davis B.W."/>
            <person name="Ostrander E.A."/>
            <person name="Goff S.P."/>
            <person name="Metzger M.J."/>
        </authorList>
    </citation>
    <scope>NUCLEOTIDE SEQUENCE</scope>
    <source>
        <strain evidence="1">MELC-2E11</strain>
        <tissue evidence="1">Siphon/mantle</tissue>
    </source>
</reference>
<evidence type="ECO:0000313" key="1">
    <source>
        <dbReference type="EMBL" id="WAR05183.1"/>
    </source>
</evidence>
<proteinExistence type="predicted"/>
<gene>
    <name evidence="1" type="ORF">MAR_020552</name>
</gene>
<accession>A0ABY7E8U7</accession>
<keyword evidence="2" id="KW-1185">Reference proteome</keyword>
<protein>
    <submittedName>
        <fullName evidence="1">Uncharacterized protein</fullName>
    </submittedName>
</protein>
<sequence length="87" mass="9793">MKKPPLLSLKNPPLERLCCASDARFDRDGSEETTLGEVIAVPQMPDLTEMESEQSEETTPVEVIAVAQMPDLTEIESEQAIMIWRYI</sequence>
<organism evidence="1 2">
    <name type="scientific">Mya arenaria</name>
    <name type="common">Soft-shell clam</name>
    <dbReference type="NCBI Taxonomy" id="6604"/>
    <lineage>
        <taxon>Eukaryota</taxon>
        <taxon>Metazoa</taxon>
        <taxon>Spiralia</taxon>
        <taxon>Lophotrochozoa</taxon>
        <taxon>Mollusca</taxon>
        <taxon>Bivalvia</taxon>
        <taxon>Autobranchia</taxon>
        <taxon>Heteroconchia</taxon>
        <taxon>Euheterodonta</taxon>
        <taxon>Imparidentia</taxon>
        <taxon>Neoheterodontei</taxon>
        <taxon>Myida</taxon>
        <taxon>Myoidea</taxon>
        <taxon>Myidae</taxon>
        <taxon>Mya</taxon>
    </lineage>
</organism>
<name>A0ABY7E8U7_MYAAR</name>